<dbReference type="Proteomes" id="UP000485058">
    <property type="component" value="Unassembled WGS sequence"/>
</dbReference>
<dbReference type="EMBL" id="BLLF01000107">
    <property type="protein sequence ID" value="GFH07654.1"/>
    <property type="molecule type" value="Genomic_DNA"/>
</dbReference>
<comment type="caution">
    <text evidence="1">The sequence shown here is derived from an EMBL/GenBank/DDBJ whole genome shotgun (WGS) entry which is preliminary data.</text>
</comment>
<accession>A0A699YLB6</accession>
<gene>
    <name evidence="1" type="ORF">HaLaN_02485</name>
</gene>
<evidence type="ECO:0000313" key="2">
    <source>
        <dbReference type="Proteomes" id="UP000485058"/>
    </source>
</evidence>
<evidence type="ECO:0000313" key="1">
    <source>
        <dbReference type="EMBL" id="GFH07654.1"/>
    </source>
</evidence>
<protein>
    <submittedName>
        <fullName evidence="1">Uncharacterized protein</fullName>
    </submittedName>
</protein>
<name>A0A699YLB6_HAELA</name>
<proteinExistence type="predicted"/>
<organism evidence="1 2">
    <name type="scientific">Haematococcus lacustris</name>
    <name type="common">Green alga</name>
    <name type="synonym">Haematococcus pluvialis</name>
    <dbReference type="NCBI Taxonomy" id="44745"/>
    <lineage>
        <taxon>Eukaryota</taxon>
        <taxon>Viridiplantae</taxon>
        <taxon>Chlorophyta</taxon>
        <taxon>core chlorophytes</taxon>
        <taxon>Chlorophyceae</taxon>
        <taxon>CS clade</taxon>
        <taxon>Chlamydomonadales</taxon>
        <taxon>Haematococcaceae</taxon>
        <taxon>Haematococcus</taxon>
    </lineage>
</organism>
<reference evidence="1 2" key="1">
    <citation type="submission" date="2020-02" db="EMBL/GenBank/DDBJ databases">
        <title>Draft genome sequence of Haematococcus lacustris strain NIES-144.</title>
        <authorList>
            <person name="Morimoto D."/>
            <person name="Nakagawa S."/>
            <person name="Yoshida T."/>
            <person name="Sawayama S."/>
        </authorList>
    </citation>
    <scope>NUCLEOTIDE SEQUENCE [LARGE SCALE GENOMIC DNA]</scope>
    <source>
        <strain evidence="1 2">NIES-144</strain>
    </source>
</reference>
<keyword evidence="2" id="KW-1185">Reference proteome</keyword>
<dbReference type="AlphaFoldDB" id="A0A699YLB6"/>
<sequence length="29" mass="2873">MVCLVVGALLQHLLPAVVLAIKAAASVAT</sequence>